<evidence type="ECO:0000313" key="2">
    <source>
        <dbReference type="EMBL" id="KAJ7349642.1"/>
    </source>
</evidence>
<dbReference type="Proteomes" id="UP001218218">
    <property type="component" value="Unassembled WGS sequence"/>
</dbReference>
<protein>
    <recommendedName>
        <fullName evidence="4">Cell wall protein</fullName>
    </recommendedName>
</protein>
<feature type="signal peptide" evidence="1">
    <location>
        <begin position="1"/>
        <end position="22"/>
    </location>
</feature>
<keyword evidence="3" id="KW-1185">Reference proteome</keyword>
<reference evidence="2" key="1">
    <citation type="submission" date="2023-03" db="EMBL/GenBank/DDBJ databases">
        <title>Massive genome expansion in bonnet fungi (Mycena s.s.) driven by repeated elements and novel gene families across ecological guilds.</title>
        <authorList>
            <consortium name="Lawrence Berkeley National Laboratory"/>
            <person name="Harder C.B."/>
            <person name="Miyauchi S."/>
            <person name="Viragh M."/>
            <person name="Kuo A."/>
            <person name="Thoen E."/>
            <person name="Andreopoulos B."/>
            <person name="Lu D."/>
            <person name="Skrede I."/>
            <person name="Drula E."/>
            <person name="Henrissat B."/>
            <person name="Morin E."/>
            <person name="Kohler A."/>
            <person name="Barry K."/>
            <person name="LaButti K."/>
            <person name="Morin E."/>
            <person name="Salamov A."/>
            <person name="Lipzen A."/>
            <person name="Mereny Z."/>
            <person name="Hegedus B."/>
            <person name="Baldrian P."/>
            <person name="Stursova M."/>
            <person name="Weitz H."/>
            <person name="Taylor A."/>
            <person name="Grigoriev I.V."/>
            <person name="Nagy L.G."/>
            <person name="Martin F."/>
            <person name="Kauserud H."/>
        </authorList>
    </citation>
    <scope>NUCLEOTIDE SEQUENCE</scope>
    <source>
        <strain evidence="2">CBHHK002</strain>
    </source>
</reference>
<gene>
    <name evidence="2" type="ORF">DFH08DRAFT_123505</name>
</gene>
<feature type="chain" id="PRO_5042235169" description="Cell wall protein" evidence="1">
    <location>
        <begin position="23"/>
        <end position="206"/>
    </location>
</feature>
<proteinExistence type="predicted"/>
<keyword evidence="1" id="KW-0732">Signal</keyword>
<organism evidence="2 3">
    <name type="scientific">Mycena albidolilacea</name>
    <dbReference type="NCBI Taxonomy" id="1033008"/>
    <lineage>
        <taxon>Eukaryota</taxon>
        <taxon>Fungi</taxon>
        <taxon>Dikarya</taxon>
        <taxon>Basidiomycota</taxon>
        <taxon>Agaricomycotina</taxon>
        <taxon>Agaricomycetes</taxon>
        <taxon>Agaricomycetidae</taxon>
        <taxon>Agaricales</taxon>
        <taxon>Marasmiineae</taxon>
        <taxon>Mycenaceae</taxon>
        <taxon>Mycena</taxon>
    </lineage>
</organism>
<evidence type="ECO:0008006" key="4">
    <source>
        <dbReference type="Google" id="ProtNLM"/>
    </source>
</evidence>
<dbReference type="EMBL" id="JARIHO010000015">
    <property type="protein sequence ID" value="KAJ7349642.1"/>
    <property type="molecule type" value="Genomic_DNA"/>
</dbReference>
<evidence type="ECO:0000256" key="1">
    <source>
        <dbReference type="SAM" id="SignalP"/>
    </source>
</evidence>
<comment type="caution">
    <text evidence="2">The sequence shown here is derived from an EMBL/GenBank/DDBJ whole genome shotgun (WGS) entry which is preliminary data.</text>
</comment>
<dbReference type="AlphaFoldDB" id="A0AAD7A5X7"/>
<sequence length="206" mass="19934">MTRISASFLLAALATSVLRTDAAPLRLNTDVEARAVQDFLQDAACSNITTGLSSGLSSALAVLGQIKTSDATVSKDLATLKGFLTTASGVGNAVVGACNATAAVATAKNPTSAAAATAAQASAKAALSKAAASAAAAQKSQAAAASKVLSAAASQASKIVASAKAEASKVAAASKSAASQAAAAQKAAASKVRLLLAPHYTDLISF</sequence>
<accession>A0AAD7A5X7</accession>
<name>A0AAD7A5X7_9AGAR</name>
<evidence type="ECO:0000313" key="3">
    <source>
        <dbReference type="Proteomes" id="UP001218218"/>
    </source>
</evidence>